<dbReference type="RefSeq" id="WP_237821120.1">
    <property type="nucleotide sequence ID" value="NZ_JAKLTQ010000007.1"/>
</dbReference>
<dbReference type="InterPro" id="IPR027417">
    <property type="entry name" value="P-loop_NTPase"/>
</dbReference>
<dbReference type="InterPro" id="IPR017871">
    <property type="entry name" value="ABC_transporter-like_CS"/>
</dbReference>
<keyword evidence="3" id="KW-0997">Cell inner membrane</keyword>
<dbReference type="GO" id="GO:0005524">
    <property type="term" value="F:ATP binding"/>
    <property type="evidence" value="ECO:0007669"/>
    <property type="project" value="UniProtKB-KW"/>
</dbReference>
<keyword evidence="1" id="KW-0813">Transport</keyword>
<proteinExistence type="predicted"/>
<dbReference type="EMBL" id="JAKLTQ010000007">
    <property type="protein sequence ID" value="MCG2622631.1"/>
    <property type="molecule type" value="Genomic_DNA"/>
</dbReference>
<evidence type="ECO:0000256" key="1">
    <source>
        <dbReference type="ARBA" id="ARBA00022448"/>
    </source>
</evidence>
<dbReference type="InterPro" id="IPR003439">
    <property type="entry name" value="ABC_transporter-like_ATP-bd"/>
</dbReference>
<dbReference type="SMART" id="SM00382">
    <property type="entry name" value="AAA"/>
    <property type="match status" value="1"/>
</dbReference>
<evidence type="ECO:0000313" key="10">
    <source>
        <dbReference type="Proteomes" id="UP001165368"/>
    </source>
</evidence>
<dbReference type="InterPro" id="IPR050166">
    <property type="entry name" value="ABC_transporter_ATP-bind"/>
</dbReference>
<sequence>MTDTNKAAPEPLLHIDNLGFSYGEKEILRGLDAQIGTGELVCIVGPSGAGKTTLLQCLSGLRPATSGAVRFRGRPIAGPPAEMAVVFQDYSHSLMPWLSALDNVALPLKSAGLGKKERQQRALEALEEVGLAGSEQKYPWQLSGGMQQRVAIARALAYRPAVIVMDEPFASVDAQTRADLEDLTLRVRQHLDITVLLVTHDIDEAVYLSDRVMVLAGKPTTVADMITVDLGRERDQIETKADPRFAGLRSQVYRLIRRPDAADAALAASGR</sequence>
<dbReference type="SUPFAM" id="SSF52540">
    <property type="entry name" value="P-loop containing nucleoside triphosphate hydrolases"/>
    <property type="match status" value="1"/>
</dbReference>
<keyword evidence="10" id="KW-1185">Reference proteome</keyword>
<keyword evidence="4" id="KW-0547">Nucleotide-binding</keyword>
<evidence type="ECO:0000256" key="6">
    <source>
        <dbReference type="ARBA" id="ARBA00022967"/>
    </source>
</evidence>
<dbReference type="CDD" id="cd03293">
    <property type="entry name" value="ABC_NrtD_SsuB_transporters"/>
    <property type="match status" value="1"/>
</dbReference>
<gene>
    <name evidence="9" type="ORF">LVY72_12015</name>
</gene>
<keyword evidence="7" id="KW-0472">Membrane</keyword>
<dbReference type="PROSITE" id="PS50893">
    <property type="entry name" value="ABC_TRANSPORTER_2"/>
    <property type="match status" value="1"/>
</dbReference>
<dbReference type="PANTHER" id="PTHR42788">
    <property type="entry name" value="TAURINE IMPORT ATP-BINDING PROTEIN-RELATED"/>
    <property type="match status" value="1"/>
</dbReference>
<dbReference type="Pfam" id="PF00005">
    <property type="entry name" value="ABC_tran"/>
    <property type="match status" value="1"/>
</dbReference>
<comment type="caution">
    <text evidence="9">The sequence shown here is derived from an EMBL/GenBank/DDBJ whole genome shotgun (WGS) entry which is preliminary data.</text>
</comment>
<protein>
    <submittedName>
        <fullName evidence="9">ABC transporter ATP-binding protein</fullName>
    </submittedName>
</protein>
<evidence type="ECO:0000256" key="3">
    <source>
        <dbReference type="ARBA" id="ARBA00022519"/>
    </source>
</evidence>
<evidence type="ECO:0000256" key="4">
    <source>
        <dbReference type="ARBA" id="ARBA00022741"/>
    </source>
</evidence>
<feature type="domain" description="ABC transporter" evidence="8">
    <location>
        <begin position="13"/>
        <end position="242"/>
    </location>
</feature>
<name>A0ABS9L7I2_9MICC</name>
<evidence type="ECO:0000256" key="7">
    <source>
        <dbReference type="ARBA" id="ARBA00023136"/>
    </source>
</evidence>
<dbReference type="PROSITE" id="PS00211">
    <property type="entry name" value="ABC_TRANSPORTER_1"/>
    <property type="match status" value="1"/>
</dbReference>
<dbReference type="Gene3D" id="3.40.50.300">
    <property type="entry name" value="P-loop containing nucleotide triphosphate hydrolases"/>
    <property type="match status" value="1"/>
</dbReference>
<keyword evidence="2" id="KW-1003">Cell membrane</keyword>
<evidence type="ECO:0000259" key="8">
    <source>
        <dbReference type="PROSITE" id="PS50893"/>
    </source>
</evidence>
<evidence type="ECO:0000256" key="5">
    <source>
        <dbReference type="ARBA" id="ARBA00022840"/>
    </source>
</evidence>
<dbReference type="InterPro" id="IPR003593">
    <property type="entry name" value="AAA+_ATPase"/>
</dbReference>
<evidence type="ECO:0000313" key="9">
    <source>
        <dbReference type="EMBL" id="MCG2622631.1"/>
    </source>
</evidence>
<evidence type="ECO:0000256" key="2">
    <source>
        <dbReference type="ARBA" id="ARBA00022475"/>
    </source>
</evidence>
<reference evidence="9" key="1">
    <citation type="submission" date="2022-01" db="EMBL/GenBank/DDBJ databases">
        <authorList>
            <person name="Jo J.-H."/>
            <person name="Im W.-T."/>
        </authorList>
    </citation>
    <scope>NUCLEOTIDE SEQUENCE</scope>
    <source>
        <strain evidence="9">I2-34</strain>
    </source>
</reference>
<keyword evidence="6" id="KW-1278">Translocase</keyword>
<dbReference type="Proteomes" id="UP001165368">
    <property type="component" value="Unassembled WGS sequence"/>
</dbReference>
<accession>A0ABS9L7I2</accession>
<dbReference type="PANTHER" id="PTHR42788:SF18">
    <property type="entry name" value="TAURINE IMPORT ATP-BINDING PROTEIN TAUB"/>
    <property type="match status" value="1"/>
</dbReference>
<keyword evidence="5 9" id="KW-0067">ATP-binding</keyword>
<organism evidence="9 10">
    <name type="scientific">Arthrobacter hankyongi</name>
    <dbReference type="NCBI Taxonomy" id="2904801"/>
    <lineage>
        <taxon>Bacteria</taxon>
        <taxon>Bacillati</taxon>
        <taxon>Actinomycetota</taxon>
        <taxon>Actinomycetes</taxon>
        <taxon>Micrococcales</taxon>
        <taxon>Micrococcaceae</taxon>
        <taxon>Arthrobacter</taxon>
    </lineage>
</organism>